<evidence type="ECO:0000313" key="2">
    <source>
        <dbReference type="Proteomes" id="UP000245539"/>
    </source>
</evidence>
<accession>A0A317C3U7</accession>
<dbReference type="EMBL" id="QGKM01000064">
    <property type="protein sequence ID" value="PWQ93325.1"/>
    <property type="molecule type" value="Genomic_DNA"/>
</dbReference>
<dbReference type="Proteomes" id="UP000245539">
    <property type="component" value="Unassembled WGS sequence"/>
</dbReference>
<gene>
    <name evidence="1" type="ORF">DKW60_17810</name>
</gene>
<protein>
    <submittedName>
        <fullName evidence="1">DUF3833 domain-containing protein</fullName>
    </submittedName>
</protein>
<dbReference type="Pfam" id="PF12915">
    <property type="entry name" value="DUF3833"/>
    <property type="match status" value="1"/>
</dbReference>
<proteinExistence type="predicted"/>
<dbReference type="OrthoDB" id="5296954at2"/>
<organism evidence="1 2">
    <name type="scientific">Leucothrix pacifica</name>
    <dbReference type="NCBI Taxonomy" id="1247513"/>
    <lineage>
        <taxon>Bacteria</taxon>
        <taxon>Pseudomonadati</taxon>
        <taxon>Pseudomonadota</taxon>
        <taxon>Gammaproteobacteria</taxon>
        <taxon>Thiotrichales</taxon>
        <taxon>Thiotrichaceae</taxon>
        <taxon>Leucothrix</taxon>
    </lineage>
</organism>
<keyword evidence="2" id="KW-1185">Reference proteome</keyword>
<evidence type="ECO:0000313" key="1">
    <source>
        <dbReference type="EMBL" id="PWQ93325.1"/>
    </source>
</evidence>
<dbReference type="AlphaFoldDB" id="A0A317C3U7"/>
<comment type="caution">
    <text evidence="1">The sequence shown here is derived from an EMBL/GenBank/DDBJ whole genome shotgun (WGS) entry which is preliminary data.</text>
</comment>
<reference evidence="1 2" key="1">
    <citation type="submission" date="2018-05" db="EMBL/GenBank/DDBJ databases">
        <title>Leucothrix arctica sp. nov., isolated from Arctic seawater.</title>
        <authorList>
            <person name="Choi A."/>
            <person name="Baek K."/>
        </authorList>
    </citation>
    <scope>NUCLEOTIDE SEQUENCE [LARGE SCALE GENOMIC DNA]</scope>
    <source>
        <strain evidence="1 2">JCM 18388</strain>
    </source>
</reference>
<dbReference type="InterPro" id="IPR024409">
    <property type="entry name" value="DUF3833"/>
</dbReference>
<sequence>MVMMFLGACSASVKTLPESDKVLKIEEYFQGNSKAYGILFDRGGSPSRHFSVDLLGTWDEKTKTLTLEEDFVFDDGEESRRVWVIKKTGSNQYVGTAGDVIGEAKGFSRGNAFHWDYVLEVPYKGSTIALKIDDWLFLSDDDVLINRAEMFKFGFKVGEIVISFNKQ</sequence>
<name>A0A317C3U7_9GAMM</name>